<keyword evidence="2" id="KW-1185">Reference proteome</keyword>
<name>A2G9F6_TRIV3</name>
<dbReference type="RefSeq" id="XP_001299143.1">
    <property type="nucleotide sequence ID" value="XM_001299142.1"/>
</dbReference>
<protein>
    <submittedName>
        <fullName evidence="1">Uncharacterized protein</fullName>
    </submittedName>
</protein>
<dbReference type="KEGG" id="tva:4743856"/>
<dbReference type="VEuPathDB" id="TrichDB:TVAG_037400"/>
<sequence length="459" mass="53643">MSEYKKGIQSDKYFQERLIETINFQQSIEYFDHDEEESEDSPYDLLNDLKLIVKKLPLTMNSTDLITINDITKQIKAKYLPDDLVEEIVRTLPQTTNLQTNSLSFELLSHITQSKQKALIVSNLNYMQDLNYEHFSNLPHETAKHISYIVIRLIDVFGENLEIFYNSFFPYFLNYITSNTFYTSNYIGIHLELCNRFVKICSPEELLKFFETFKLYCNRTTNDCLIPSLHGITFCFAQDPDLVYQIKDFIDQIIYLSTRTCIENTIDSQEVRSSAFVIFEFILVQNGIKCESKVYQSIASVIHKYLDPQEKRTCSEAIRLLGYAVSNSCFIRFSNYQEIVETFLSIFNDLSVEDQKSWITTLGNIIYYLPFIFIKSLFMRKEFIELLDDCFVYNNPIIQTRLLIATHNILQSSSEVVEFILNECNYLVDTINSLKESEDSEFIGLVNVVLAIFDKISRS</sequence>
<dbReference type="InterPro" id="IPR011989">
    <property type="entry name" value="ARM-like"/>
</dbReference>
<dbReference type="SUPFAM" id="SSF48371">
    <property type="entry name" value="ARM repeat"/>
    <property type="match status" value="1"/>
</dbReference>
<reference evidence="1" key="2">
    <citation type="journal article" date="2007" name="Science">
        <title>Draft genome sequence of the sexually transmitted pathogen Trichomonas vaginalis.</title>
        <authorList>
            <person name="Carlton J.M."/>
            <person name="Hirt R.P."/>
            <person name="Silva J.C."/>
            <person name="Delcher A.L."/>
            <person name="Schatz M."/>
            <person name="Zhao Q."/>
            <person name="Wortman J.R."/>
            <person name="Bidwell S.L."/>
            <person name="Alsmark U.C.M."/>
            <person name="Besteiro S."/>
            <person name="Sicheritz-Ponten T."/>
            <person name="Noel C.J."/>
            <person name="Dacks J.B."/>
            <person name="Foster P.G."/>
            <person name="Simillion C."/>
            <person name="Van de Peer Y."/>
            <person name="Miranda-Saavedra D."/>
            <person name="Barton G.J."/>
            <person name="Westrop G.D."/>
            <person name="Mueller S."/>
            <person name="Dessi D."/>
            <person name="Fiori P.L."/>
            <person name="Ren Q."/>
            <person name="Paulsen I."/>
            <person name="Zhang H."/>
            <person name="Bastida-Corcuera F.D."/>
            <person name="Simoes-Barbosa A."/>
            <person name="Brown M.T."/>
            <person name="Hayes R.D."/>
            <person name="Mukherjee M."/>
            <person name="Okumura C.Y."/>
            <person name="Schneider R."/>
            <person name="Smith A.J."/>
            <person name="Vanacova S."/>
            <person name="Villalvazo M."/>
            <person name="Haas B.J."/>
            <person name="Pertea M."/>
            <person name="Feldblyum T.V."/>
            <person name="Utterback T.R."/>
            <person name="Shu C.L."/>
            <person name="Osoegawa K."/>
            <person name="de Jong P.J."/>
            <person name="Hrdy I."/>
            <person name="Horvathova L."/>
            <person name="Zubacova Z."/>
            <person name="Dolezal P."/>
            <person name="Malik S.B."/>
            <person name="Logsdon J.M. Jr."/>
            <person name="Henze K."/>
            <person name="Gupta A."/>
            <person name="Wang C.C."/>
            <person name="Dunne R.L."/>
            <person name="Upcroft J.A."/>
            <person name="Upcroft P."/>
            <person name="White O."/>
            <person name="Salzberg S.L."/>
            <person name="Tang P."/>
            <person name="Chiu C.-H."/>
            <person name="Lee Y.-S."/>
            <person name="Embley T.M."/>
            <person name="Coombs G.H."/>
            <person name="Mottram J.C."/>
            <person name="Tachezy J."/>
            <person name="Fraser-Liggett C.M."/>
            <person name="Johnson P.J."/>
        </authorList>
    </citation>
    <scope>NUCLEOTIDE SEQUENCE [LARGE SCALE GENOMIC DNA]</scope>
    <source>
        <strain evidence="1">G3</strain>
    </source>
</reference>
<dbReference type="EMBL" id="DS114707">
    <property type="protein sequence ID" value="EAX86213.1"/>
    <property type="molecule type" value="Genomic_DNA"/>
</dbReference>
<accession>A2G9F6</accession>
<proteinExistence type="predicted"/>
<gene>
    <name evidence="1" type="ORF">TVAG_037400</name>
</gene>
<dbReference type="AlphaFoldDB" id="A2G9F6"/>
<dbReference type="Gene3D" id="1.25.10.10">
    <property type="entry name" value="Leucine-rich Repeat Variant"/>
    <property type="match status" value="1"/>
</dbReference>
<organism evidence="1 2">
    <name type="scientific">Trichomonas vaginalis (strain ATCC PRA-98 / G3)</name>
    <dbReference type="NCBI Taxonomy" id="412133"/>
    <lineage>
        <taxon>Eukaryota</taxon>
        <taxon>Metamonada</taxon>
        <taxon>Parabasalia</taxon>
        <taxon>Trichomonadida</taxon>
        <taxon>Trichomonadidae</taxon>
        <taxon>Trichomonas</taxon>
    </lineage>
</organism>
<dbReference type="InterPro" id="IPR016024">
    <property type="entry name" value="ARM-type_fold"/>
</dbReference>
<dbReference type="SMR" id="A2G9F6"/>
<dbReference type="InParanoid" id="A2G9F6"/>
<dbReference type="VEuPathDB" id="TrichDB:TVAGG3_0050270"/>
<dbReference type="Proteomes" id="UP000001542">
    <property type="component" value="Unassembled WGS sequence"/>
</dbReference>
<evidence type="ECO:0000313" key="1">
    <source>
        <dbReference type="EMBL" id="EAX86213.1"/>
    </source>
</evidence>
<reference evidence="1" key="1">
    <citation type="submission" date="2006-10" db="EMBL/GenBank/DDBJ databases">
        <authorList>
            <person name="Amadeo P."/>
            <person name="Zhao Q."/>
            <person name="Wortman J."/>
            <person name="Fraser-Liggett C."/>
            <person name="Carlton J."/>
        </authorList>
    </citation>
    <scope>NUCLEOTIDE SEQUENCE</scope>
    <source>
        <strain evidence="1">G3</strain>
    </source>
</reference>
<evidence type="ECO:0000313" key="2">
    <source>
        <dbReference type="Proteomes" id="UP000001542"/>
    </source>
</evidence>